<sequence length="460" mass="50324">MDNSTSASTSEAIAARIAKMTAEKQDAEMSDSNKFTDDIVKVGDVASLLQTVSGKVSVQLADQQADVNSPLYSASSFEELGLPAELLKGIYAMNYNRPSKVQEKALPILLRTKGNLIAQSQSGTGKTAAFALTMLEQINPSLEGVTQALCLSPSRELARQIEDVVLKMAKFTTITIGTALREGNLDEAVNRQIVIGTPGTVLELIRRRMLDLSQLRVLVFDEADVMLDKQNLGTQSVRVKAACPSTVQTLLFSATFKPEVMAFASRVVPNPNILSLKKEELSIDAITEFYMKCENSKHRLQMLAAIYGLLSMSQSIIFVATRNAAEEVQAWMTLEGHQTAVLHGGMDSDARDAIIDEFRAGRSRVLIATNVLARGIDIPQVSLVINYDLPETADRKVDPETYLHRIGRTGRFGRSGIAINMVHDAHSFDILMAIRTFFNKPMKEIPTNDVSAIDESLNSA</sequence>
<dbReference type="PROSITE" id="PS51194">
    <property type="entry name" value="HELICASE_CTER"/>
    <property type="match status" value="1"/>
</dbReference>
<evidence type="ECO:0000256" key="6">
    <source>
        <dbReference type="ARBA" id="ARBA00022884"/>
    </source>
</evidence>
<dbReference type="GO" id="GO:0005829">
    <property type="term" value="C:cytosol"/>
    <property type="evidence" value="ECO:0007669"/>
    <property type="project" value="TreeGrafter"/>
</dbReference>
<dbReference type="OrthoDB" id="10265785at2759"/>
<dbReference type="CDD" id="cd18787">
    <property type="entry name" value="SF2_C_DEAD"/>
    <property type="match status" value="1"/>
</dbReference>
<evidence type="ECO:0000256" key="7">
    <source>
        <dbReference type="ARBA" id="ARBA00047984"/>
    </source>
</evidence>
<evidence type="ECO:0000313" key="12">
    <source>
        <dbReference type="EMBL" id="KGG53243.1"/>
    </source>
</evidence>
<evidence type="ECO:0000259" key="9">
    <source>
        <dbReference type="PROSITE" id="PS51192"/>
    </source>
</evidence>
<gene>
    <name evidence="12" type="ORF">DI09_100p70</name>
</gene>
<dbReference type="InterPro" id="IPR014001">
    <property type="entry name" value="Helicase_ATP-bd"/>
</dbReference>
<keyword evidence="6" id="KW-0694">RNA-binding</keyword>
<dbReference type="InterPro" id="IPR027417">
    <property type="entry name" value="P-loop_NTPase"/>
</dbReference>
<dbReference type="Gene3D" id="3.40.50.300">
    <property type="entry name" value="P-loop containing nucleotide triphosphate hydrolases"/>
    <property type="match status" value="2"/>
</dbReference>
<dbReference type="SUPFAM" id="SSF52540">
    <property type="entry name" value="P-loop containing nucleoside triphosphate hydrolases"/>
    <property type="match status" value="1"/>
</dbReference>
<feature type="short sequence motif" description="Q motif" evidence="8">
    <location>
        <begin position="75"/>
        <end position="103"/>
    </location>
</feature>
<evidence type="ECO:0000313" key="13">
    <source>
        <dbReference type="Proteomes" id="UP000029725"/>
    </source>
</evidence>
<dbReference type="InterPro" id="IPR050079">
    <property type="entry name" value="DEAD_box_RNA_helicase"/>
</dbReference>
<feature type="domain" description="Helicase ATP-binding" evidence="9">
    <location>
        <begin position="107"/>
        <end position="274"/>
    </location>
</feature>
<comment type="caution">
    <text evidence="12">The sequence shown here is derived from an EMBL/GenBank/DDBJ whole genome shotgun (WGS) entry which is preliminary data.</text>
</comment>
<dbReference type="InterPro" id="IPR011545">
    <property type="entry name" value="DEAD/DEAH_box_helicase_dom"/>
</dbReference>
<dbReference type="GO" id="GO:0003723">
    <property type="term" value="F:RNA binding"/>
    <property type="evidence" value="ECO:0007669"/>
    <property type="project" value="UniProtKB-KW"/>
</dbReference>
<dbReference type="EC" id="3.6.4.13" evidence="1"/>
<dbReference type="Proteomes" id="UP000029725">
    <property type="component" value="Unassembled WGS sequence"/>
</dbReference>
<organism evidence="12 13">
    <name type="scientific">Mitosporidium daphniae</name>
    <dbReference type="NCBI Taxonomy" id="1485682"/>
    <lineage>
        <taxon>Eukaryota</taxon>
        <taxon>Fungi</taxon>
        <taxon>Fungi incertae sedis</taxon>
        <taxon>Microsporidia</taxon>
        <taxon>Mitosporidium</taxon>
    </lineage>
</organism>
<protein>
    <recommendedName>
        <fullName evidence="1">RNA helicase</fullName>
        <ecNumber evidence="1">3.6.4.13</ecNumber>
    </recommendedName>
</protein>
<evidence type="ECO:0000256" key="3">
    <source>
        <dbReference type="ARBA" id="ARBA00022801"/>
    </source>
</evidence>
<dbReference type="GO" id="GO:0005524">
    <property type="term" value="F:ATP binding"/>
    <property type="evidence" value="ECO:0007669"/>
    <property type="project" value="UniProtKB-KW"/>
</dbReference>
<dbReference type="SMART" id="SM00487">
    <property type="entry name" value="DEXDc"/>
    <property type="match status" value="1"/>
</dbReference>
<dbReference type="GO" id="GO:0003724">
    <property type="term" value="F:RNA helicase activity"/>
    <property type="evidence" value="ECO:0007669"/>
    <property type="project" value="UniProtKB-EC"/>
</dbReference>
<accession>A0A098VVV4</accession>
<keyword evidence="2" id="KW-0547">Nucleotide-binding</keyword>
<dbReference type="InterPro" id="IPR014014">
    <property type="entry name" value="RNA_helicase_DEAD_Q_motif"/>
</dbReference>
<evidence type="ECO:0000256" key="5">
    <source>
        <dbReference type="ARBA" id="ARBA00022840"/>
    </source>
</evidence>
<dbReference type="PANTHER" id="PTHR47959">
    <property type="entry name" value="ATP-DEPENDENT RNA HELICASE RHLE-RELATED"/>
    <property type="match status" value="1"/>
</dbReference>
<evidence type="ECO:0000256" key="4">
    <source>
        <dbReference type="ARBA" id="ARBA00022806"/>
    </source>
</evidence>
<evidence type="ECO:0000259" key="10">
    <source>
        <dbReference type="PROSITE" id="PS51194"/>
    </source>
</evidence>
<dbReference type="CDD" id="cd17963">
    <property type="entry name" value="DEADc_DDX19_DDX25"/>
    <property type="match status" value="1"/>
</dbReference>
<dbReference type="SMART" id="SM00490">
    <property type="entry name" value="HELICc"/>
    <property type="match status" value="1"/>
</dbReference>
<dbReference type="EMBL" id="JMKJ01000001">
    <property type="protein sequence ID" value="KGG53243.1"/>
    <property type="molecule type" value="Genomic_DNA"/>
</dbReference>
<dbReference type="HOGENOM" id="CLU_003041_1_0_1"/>
<dbReference type="RefSeq" id="XP_013239679.1">
    <property type="nucleotide sequence ID" value="XM_013384225.1"/>
</dbReference>
<evidence type="ECO:0000259" key="11">
    <source>
        <dbReference type="PROSITE" id="PS51195"/>
    </source>
</evidence>
<dbReference type="Pfam" id="PF00271">
    <property type="entry name" value="Helicase_C"/>
    <property type="match status" value="1"/>
</dbReference>
<evidence type="ECO:0000256" key="8">
    <source>
        <dbReference type="PROSITE-ProRule" id="PRU00552"/>
    </source>
</evidence>
<dbReference type="Pfam" id="PF00270">
    <property type="entry name" value="DEAD"/>
    <property type="match status" value="1"/>
</dbReference>
<keyword evidence="3" id="KW-0378">Hydrolase</keyword>
<dbReference type="PROSITE" id="PS51192">
    <property type="entry name" value="HELICASE_ATP_BIND_1"/>
    <property type="match status" value="1"/>
</dbReference>
<comment type="catalytic activity">
    <reaction evidence="7">
        <text>ATP + H2O = ADP + phosphate + H(+)</text>
        <dbReference type="Rhea" id="RHEA:13065"/>
        <dbReference type="ChEBI" id="CHEBI:15377"/>
        <dbReference type="ChEBI" id="CHEBI:15378"/>
        <dbReference type="ChEBI" id="CHEBI:30616"/>
        <dbReference type="ChEBI" id="CHEBI:43474"/>
        <dbReference type="ChEBI" id="CHEBI:456216"/>
        <dbReference type="EC" id="3.6.4.13"/>
    </reaction>
</comment>
<keyword evidence="5" id="KW-0067">ATP-binding</keyword>
<dbReference type="GeneID" id="25257875"/>
<evidence type="ECO:0000256" key="2">
    <source>
        <dbReference type="ARBA" id="ARBA00022741"/>
    </source>
</evidence>
<keyword evidence="13" id="KW-1185">Reference proteome</keyword>
<feature type="domain" description="DEAD-box RNA helicase Q" evidence="11">
    <location>
        <begin position="75"/>
        <end position="103"/>
    </location>
</feature>
<keyword evidence="4" id="KW-0347">Helicase</keyword>
<dbReference type="AlphaFoldDB" id="A0A098VVV4"/>
<dbReference type="InterPro" id="IPR001650">
    <property type="entry name" value="Helicase_C-like"/>
</dbReference>
<name>A0A098VVV4_9MICR</name>
<dbReference type="PANTHER" id="PTHR47959:SF1">
    <property type="entry name" value="ATP-DEPENDENT RNA HELICASE DBPA"/>
    <property type="match status" value="1"/>
</dbReference>
<evidence type="ECO:0000256" key="1">
    <source>
        <dbReference type="ARBA" id="ARBA00012552"/>
    </source>
</evidence>
<proteinExistence type="predicted"/>
<dbReference type="GO" id="GO:0016787">
    <property type="term" value="F:hydrolase activity"/>
    <property type="evidence" value="ECO:0007669"/>
    <property type="project" value="UniProtKB-KW"/>
</dbReference>
<dbReference type="FunFam" id="3.40.50.300:FF:000849">
    <property type="entry name" value="ATP-dependent RNA helicase DBP5"/>
    <property type="match status" value="1"/>
</dbReference>
<feature type="domain" description="Helicase C-terminal" evidence="10">
    <location>
        <begin position="285"/>
        <end position="453"/>
    </location>
</feature>
<dbReference type="VEuPathDB" id="MicrosporidiaDB:DI09_100p70"/>
<dbReference type="PROSITE" id="PS51195">
    <property type="entry name" value="Q_MOTIF"/>
    <property type="match status" value="1"/>
</dbReference>
<reference evidence="12 13" key="1">
    <citation type="submission" date="2014-04" db="EMBL/GenBank/DDBJ databases">
        <title>A new species of microsporidia sheds light on the evolution of extreme parasitism.</title>
        <authorList>
            <person name="Haag K.L."/>
            <person name="James T.Y."/>
            <person name="Larsson R."/>
            <person name="Schaer T.M."/>
            <person name="Refardt D."/>
            <person name="Pombert J.-F."/>
            <person name="Ebert D."/>
        </authorList>
    </citation>
    <scope>NUCLEOTIDE SEQUENCE [LARGE SCALE GENOMIC DNA]</scope>
    <source>
        <strain evidence="12 13">UGP3</strain>
        <tissue evidence="12">Spores</tissue>
    </source>
</reference>